<keyword evidence="1" id="KW-0479">Metal-binding</keyword>
<dbReference type="SMART" id="SM00547">
    <property type="entry name" value="ZnF_RBZ"/>
    <property type="match status" value="1"/>
</dbReference>
<dbReference type="GO" id="GO:0006281">
    <property type="term" value="P:DNA repair"/>
    <property type="evidence" value="ECO:0007669"/>
    <property type="project" value="TreeGrafter"/>
</dbReference>
<feature type="compositionally biased region" description="Basic and acidic residues" evidence="5">
    <location>
        <begin position="209"/>
        <end position="224"/>
    </location>
</feature>
<dbReference type="Pfam" id="PF08325">
    <property type="entry name" value="WLM"/>
    <property type="match status" value="1"/>
</dbReference>
<feature type="domain" description="RanBP2-type" evidence="6">
    <location>
        <begin position="312"/>
        <end position="341"/>
    </location>
</feature>
<dbReference type="InterPro" id="IPR001876">
    <property type="entry name" value="Znf_RanBP2"/>
</dbReference>
<keyword evidence="2 4" id="KW-0863">Zinc-finger</keyword>
<evidence type="ECO:0000256" key="4">
    <source>
        <dbReference type="PROSITE-ProRule" id="PRU00322"/>
    </source>
</evidence>
<feature type="region of interest" description="Disordered" evidence="5">
    <location>
        <begin position="173"/>
        <end position="313"/>
    </location>
</feature>
<dbReference type="Proteomes" id="UP000287166">
    <property type="component" value="Unassembled WGS sequence"/>
</dbReference>
<dbReference type="InterPro" id="IPR053000">
    <property type="entry name" value="WSS1-like_metalloprotease"/>
</dbReference>
<evidence type="ECO:0000256" key="5">
    <source>
        <dbReference type="SAM" id="MobiDB-lite"/>
    </source>
</evidence>
<keyword evidence="8" id="KW-0645">Protease</keyword>
<dbReference type="GO" id="GO:0008270">
    <property type="term" value="F:zinc ion binding"/>
    <property type="evidence" value="ECO:0007669"/>
    <property type="project" value="UniProtKB-KW"/>
</dbReference>
<dbReference type="AlphaFoldDB" id="A0A401G5V5"/>
<dbReference type="GeneID" id="38774463"/>
<keyword evidence="8" id="KW-0378">Hydrolase</keyword>
<evidence type="ECO:0000259" key="6">
    <source>
        <dbReference type="PROSITE" id="PS50199"/>
    </source>
</evidence>
<dbReference type="OrthoDB" id="261960at2759"/>
<feature type="domain" description="WLM" evidence="7">
    <location>
        <begin position="1"/>
        <end position="196"/>
    </location>
</feature>
<dbReference type="GO" id="GO:0008237">
    <property type="term" value="F:metallopeptidase activity"/>
    <property type="evidence" value="ECO:0007669"/>
    <property type="project" value="UniProtKB-KW"/>
</dbReference>
<comment type="caution">
    <text evidence="8">The sequence shown here is derived from an EMBL/GenBank/DDBJ whole genome shotgun (WGS) entry which is preliminary data.</text>
</comment>
<evidence type="ECO:0000256" key="1">
    <source>
        <dbReference type="ARBA" id="ARBA00022723"/>
    </source>
</evidence>
<dbReference type="Gene3D" id="2.30.30.380">
    <property type="entry name" value="Zn-finger domain of Sec23/24"/>
    <property type="match status" value="1"/>
</dbReference>
<accession>A0A401G5V5</accession>
<feature type="compositionally biased region" description="Low complexity" evidence="5">
    <location>
        <begin position="293"/>
        <end position="312"/>
    </location>
</feature>
<dbReference type="GO" id="GO:0005634">
    <property type="term" value="C:nucleus"/>
    <property type="evidence" value="ECO:0007669"/>
    <property type="project" value="TreeGrafter"/>
</dbReference>
<dbReference type="PROSITE" id="PS50199">
    <property type="entry name" value="ZF_RANBP2_2"/>
    <property type="match status" value="1"/>
</dbReference>
<name>A0A401G5V5_9APHY</name>
<dbReference type="PROSITE" id="PS51397">
    <property type="entry name" value="WLM"/>
    <property type="match status" value="1"/>
</dbReference>
<feature type="compositionally biased region" description="Basic and acidic residues" evidence="5">
    <location>
        <begin position="190"/>
        <end position="200"/>
    </location>
</feature>
<dbReference type="GO" id="GO:0006508">
    <property type="term" value="P:proteolysis"/>
    <property type="evidence" value="ECO:0007669"/>
    <property type="project" value="UniProtKB-KW"/>
</dbReference>
<evidence type="ECO:0000313" key="9">
    <source>
        <dbReference type="Proteomes" id="UP000287166"/>
    </source>
</evidence>
<protein>
    <submittedName>
        <fullName evidence="8">DNA-dependent metalloprotease WSS1</fullName>
    </submittedName>
</protein>
<dbReference type="EMBL" id="BFAD01000001">
    <property type="protein sequence ID" value="GBE77546.1"/>
    <property type="molecule type" value="Genomic_DNA"/>
</dbReference>
<evidence type="ECO:0000259" key="7">
    <source>
        <dbReference type="PROSITE" id="PS51397"/>
    </source>
</evidence>
<dbReference type="RefSeq" id="XP_027608459.1">
    <property type="nucleotide sequence ID" value="XM_027752658.1"/>
</dbReference>
<evidence type="ECO:0000256" key="2">
    <source>
        <dbReference type="ARBA" id="ARBA00022771"/>
    </source>
</evidence>
<dbReference type="PANTHER" id="PTHR46622">
    <property type="entry name" value="DNA-DEPENDENT METALLOPROTEASE WSS1"/>
    <property type="match status" value="1"/>
</dbReference>
<dbReference type="InParanoid" id="A0A401G5V5"/>
<gene>
    <name evidence="8" type="ORF">SCP_0104230</name>
</gene>
<organism evidence="8 9">
    <name type="scientific">Sparassis crispa</name>
    <dbReference type="NCBI Taxonomy" id="139825"/>
    <lineage>
        <taxon>Eukaryota</taxon>
        <taxon>Fungi</taxon>
        <taxon>Dikarya</taxon>
        <taxon>Basidiomycota</taxon>
        <taxon>Agaricomycotina</taxon>
        <taxon>Agaricomycetes</taxon>
        <taxon>Polyporales</taxon>
        <taxon>Sparassidaceae</taxon>
        <taxon>Sparassis</taxon>
    </lineage>
</organism>
<proteinExistence type="predicted"/>
<dbReference type="PROSITE" id="PS01358">
    <property type="entry name" value="ZF_RANBP2_1"/>
    <property type="match status" value="1"/>
</dbReference>
<evidence type="ECO:0000256" key="3">
    <source>
        <dbReference type="ARBA" id="ARBA00022833"/>
    </source>
</evidence>
<reference evidence="8 9" key="1">
    <citation type="journal article" date="2018" name="Sci. Rep.">
        <title>Genome sequence of the cauliflower mushroom Sparassis crispa (Hanabiratake) and its association with beneficial usage.</title>
        <authorList>
            <person name="Kiyama R."/>
            <person name="Furutani Y."/>
            <person name="Kawaguchi K."/>
            <person name="Nakanishi T."/>
        </authorList>
    </citation>
    <scope>NUCLEOTIDE SEQUENCE [LARGE SCALE GENOMIC DNA]</scope>
</reference>
<keyword evidence="8" id="KW-0482">Metalloprotease</keyword>
<dbReference type="STRING" id="139825.A0A401G5V5"/>
<keyword evidence="3" id="KW-0862">Zinc</keyword>
<dbReference type="PANTHER" id="PTHR46622:SF1">
    <property type="entry name" value="DNA-DEPENDENT METALLOPROTEASE WSS1"/>
    <property type="match status" value="1"/>
</dbReference>
<evidence type="ECO:0000313" key="8">
    <source>
        <dbReference type="EMBL" id="GBE77546.1"/>
    </source>
</evidence>
<sequence length="381" mass="41506">MPEVFVKSFTHLKDRPKADQALPLLQRVASLVKPIMRKHGWTLPVLAEFFPESPNLVGLNINGGQKILLRLRPAHAPDTFFEEDDIVHVMLHELTHNVHGPHNDEFYKYLAGLEDEYDALKRSGYSGEGFFSKGQRLGTNVSHNLPAHLARQRALEAAEKRRRLNFLMSGGGRLGGIRSGKSPRQLAAEAAERRTRDDKACASGATAAREAEKAAKESVEDKVIDLTLDSDSEPEVVISDSEPSAAGTPIITVRQTDDHSGHSSSTGTPKRRPVRSMRSGKPSSSRTPPPSPSASISRHGPAISRPAIPPSSDGEWACPRCTLVNDALNLQCAACLLVRPPVEDRATPEGWTCLACGEADNPHQFWSCRFCGSIKPQSVLG</sequence>
<dbReference type="InterPro" id="IPR013536">
    <property type="entry name" value="WLM_dom"/>
</dbReference>
<keyword evidence="9" id="KW-1185">Reference proteome</keyword>